<evidence type="ECO:0000256" key="2">
    <source>
        <dbReference type="ARBA" id="ARBA00022679"/>
    </source>
</evidence>
<evidence type="ECO:0000256" key="1">
    <source>
        <dbReference type="ARBA" id="ARBA00007274"/>
    </source>
</evidence>
<dbReference type="GO" id="GO:0005829">
    <property type="term" value="C:cytosol"/>
    <property type="evidence" value="ECO:0007669"/>
    <property type="project" value="TreeGrafter"/>
</dbReference>
<dbReference type="SUPFAM" id="SSF51161">
    <property type="entry name" value="Trimeric LpxA-like enzymes"/>
    <property type="match status" value="1"/>
</dbReference>
<dbReference type="InterPro" id="IPR001451">
    <property type="entry name" value="Hexapep"/>
</dbReference>
<proteinExistence type="inferred from homology"/>
<keyword evidence="4" id="KW-1185">Reference proteome</keyword>
<keyword evidence="2 3" id="KW-0808">Transferase</keyword>
<reference evidence="3 4" key="1">
    <citation type="submission" date="2019-08" db="EMBL/GenBank/DDBJ databases">
        <authorList>
            <person name="Wang G."/>
            <person name="Xu Z."/>
        </authorList>
    </citation>
    <scope>NUCLEOTIDE SEQUENCE [LARGE SCALE GENOMIC DNA]</scope>
    <source>
        <strain evidence="3 4">ZX</strain>
    </source>
</reference>
<dbReference type="InterPro" id="IPR011004">
    <property type="entry name" value="Trimer_LpxA-like_sf"/>
</dbReference>
<sequence>MEALGNGIKGTLRKLQRSYLIPKSLRTRLLRLAGVDIRDAIVSPGLHLGPDVRVRIEPKAYINAGCFFDDAGDIHIGEYVHLGPGVTLLTTDHKIGAAKKRAGTPFSGTIRIEKGSWLGARAVVFSGVTIAEGCIVGAGAIVTKSTEPHGLYVGAPARRIRDLPA</sequence>
<protein>
    <submittedName>
        <fullName evidence="3">Acyltransferase</fullName>
    </submittedName>
</protein>
<gene>
    <name evidence="3" type="ORF">FYJ91_10740</name>
</gene>
<dbReference type="Gene3D" id="2.160.10.10">
    <property type="entry name" value="Hexapeptide repeat proteins"/>
    <property type="match status" value="1"/>
</dbReference>
<keyword evidence="3" id="KW-0012">Acyltransferase</keyword>
<evidence type="ECO:0000313" key="4">
    <source>
        <dbReference type="Proteomes" id="UP000322077"/>
    </source>
</evidence>
<dbReference type="AlphaFoldDB" id="A0A5D9CCX7"/>
<accession>A0A5D9CCX7</accession>
<dbReference type="PANTHER" id="PTHR23416:SF23">
    <property type="entry name" value="ACETYLTRANSFERASE C18B11.09C-RELATED"/>
    <property type="match status" value="1"/>
</dbReference>
<comment type="similarity">
    <text evidence="1">Belongs to the transferase hexapeptide repeat family.</text>
</comment>
<dbReference type="InterPro" id="IPR051159">
    <property type="entry name" value="Hexapeptide_acetyltransf"/>
</dbReference>
<dbReference type="GO" id="GO:0008374">
    <property type="term" value="F:O-acyltransferase activity"/>
    <property type="evidence" value="ECO:0007669"/>
    <property type="project" value="TreeGrafter"/>
</dbReference>
<dbReference type="PANTHER" id="PTHR23416">
    <property type="entry name" value="SIALIC ACID SYNTHASE-RELATED"/>
    <property type="match status" value="1"/>
</dbReference>
<dbReference type="Proteomes" id="UP000322077">
    <property type="component" value="Unassembled WGS sequence"/>
</dbReference>
<organism evidence="3 4">
    <name type="scientific">Sphingomonas montanisoli</name>
    <dbReference type="NCBI Taxonomy" id="2606412"/>
    <lineage>
        <taxon>Bacteria</taxon>
        <taxon>Pseudomonadati</taxon>
        <taxon>Pseudomonadota</taxon>
        <taxon>Alphaproteobacteria</taxon>
        <taxon>Sphingomonadales</taxon>
        <taxon>Sphingomonadaceae</taxon>
        <taxon>Sphingomonas</taxon>
    </lineage>
</organism>
<dbReference type="CDD" id="cd04647">
    <property type="entry name" value="LbH_MAT_like"/>
    <property type="match status" value="1"/>
</dbReference>
<comment type="caution">
    <text evidence="3">The sequence shown here is derived from an EMBL/GenBank/DDBJ whole genome shotgun (WGS) entry which is preliminary data.</text>
</comment>
<dbReference type="Pfam" id="PF14602">
    <property type="entry name" value="Hexapep_2"/>
    <property type="match status" value="1"/>
</dbReference>
<name>A0A5D9CCX7_9SPHN</name>
<dbReference type="EMBL" id="VTOU01000002">
    <property type="protein sequence ID" value="TZG28001.1"/>
    <property type="molecule type" value="Genomic_DNA"/>
</dbReference>
<evidence type="ECO:0000313" key="3">
    <source>
        <dbReference type="EMBL" id="TZG28001.1"/>
    </source>
</evidence>